<evidence type="ECO:0000313" key="1">
    <source>
        <dbReference type="EMBL" id="KAH1057226.1"/>
    </source>
</evidence>
<dbReference type="AlphaFoldDB" id="A0A9D3UTM7"/>
<protein>
    <submittedName>
        <fullName evidence="1">Uncharacterized protein</fullName>
    </submittedName>
</protein>
<organism evidence="1 2">
    <name type="scientific">Gossypium stocksii</name>
    <dbReference type="NCBI Taxonomy" id="47602"/>
    <lineage>
        <taxon>Eukaryota</taxon>
        <taxon>Viridiplantae</taxon>
        <taxon>Streptophyta</taxon>
        <taxon>Embryophyta</taxon>
        <taxon>Tracheophyta</taxon>
        <taxon>Spermatophyta</taxon>
        <taxon>Magnoliopsida</taxon>
        <taxon>eudicotyledons</taxon>
        <taxon>Gunneridae</taxon>
        <taxon>Pentapetalae</taxon>
        <taxon>rosids</taxon>
        <taxon>malvids</taxon>
        <taxon>Malvales</taxon>
        <taxon>Malvaceae</taxon>
        <taxon>Malvoideae</taxon>
        <taxon>Gossypium</taxon>
    </lineage>
</organism>
<dbReference type="Proteomes" id="UP000828251">
    <property type="component" value="Unassembled WGS sequence"/>
</dbReference>
<gene>
    <name evidence="1" type="ORF">J1N35_035291</name>
</gene>
<dbReference type="EMBL" id="JAIQCV010000010">
    <property type="protein sequence ID" value="KAH1057226.1"/>
    <property type="molecule type" value="Genomic_DNA"/>
</dbReference>
<name>A0A9D3UTM7_9ROSI</name>
<evidence type="ECO:0000313" key="2">
    <source>
        <dbReference type="Proteomes" id="UP000828251"/>
    </source>
</evidence>
<comment type="caution">
    <text evidence="1">The sequence shown here is derived from an EMBL/GenBank/DDBJ whole genome shotgun (WGS) entry which is preliminary data.</text>
</comment>
<sequence length="59" mass="6452">MEKESVSGKEMATVTMGFEHVTTIPKFKRCKVSAVWDFPPGCGRGATTDLGLHRQIAVD</sequence>
<reference evidence="1 2" key="1">
    <citation type="journal article" date="2021" name="Plant Biotechnol. J.">
        <title>Multi-omics assisted identification of the key and species-specific regulatory components of drought-tolerant mechanisms in Gossypium stocksii.</title>
        <authorList>
            <person name="Yu D."/>
            <person name="Ke L."/>
            <person name="Zhang D."/>
            <person name="Wu Y."/>
            <person name="Sun Y."/>
            <person name="Mei J."/>
            <person name="Sun J."/>
            <person name="Sun Y."/>
        </authorList>
    </citation>
    <scope>NUCLEOTIDE SEQUENCE [LARGE SCALE GENOMIC DNA]</scope>
    <source>
        <strain evidence="2">cv. E1</strain>
        <tissue evidence="1">Leaf</tissue>
    </source>
</reference>
<accession>A0A9D3UTM7</accession>
<proteinExistence type="predicted"/>
<keyword evidence="2" id="KW-1185">Reference proteome</keyword>